<feature type="chain" id="PRO_5030673411" description="Secreted protein" evidence="1">
    <location>
        <begin position="31"/>
        <end position="106"/>
    </location>
</feature>
<evidence type="ECO:0000256" key="1">
    <source>
        <dbReference type="SAM" id="SignalP"/>
    </source>
</evidence>
<reference evidence="2" key="1">
    <citation type="submission" date="2021-01" db="EMBL/GenBank/DDBJ databases">
        <authorList>
            <person name="Corre E."/>
            <person name="Pelletier E."/>
            <person name="Niang G."/>
            <person name="Scheremetjew M."/>
            <person name="Finn R."/>
            <person name="Kale V."/>
            <person name="Holt S."/>
            <person name="Cochrane G."/>
            <person name="Meng A."/>
            <person name="Brown T."/>
            <person name="Cohen L."/>
        </authorList>
    </citation>
    <scope>NUCLEOTIDE SEQUENCE</scope>
    <source>
        <strain evidence="2">UIO037</strain>
    </source>
</reference>
<sequence>MMRGRHAAHVHSFMLHASHGVFIFIHVVVCDLCYALDASQRPEFRSVRNGCMFVLAGAFSSSHHLCRACACVPRSSDHITANHGRRPSVLWAGSVNAFEEGNSAFV</sequence>
<proteinExistence type="predicted"/>
<accession>A0A7S4J3X1</accession>
<evidence type="ECO:0008006" key="3">
    <source>
        <dbReference type="Google" id="ProtNLM"/>
    </source>
</evidence>
<name>A0A7S4J3X1_9EUKA</name>
<gene>
    <name evidence="2" type="ORF">CPOL0286_LOCUS14649</name>
</gene>
<feature type="signal peptide" evidence="1">
    <location>
        <begin position="1"/>
        <end position="30"/>
    </location>
</feature>
<dbReference type="EMBL" id="HBKO01032185">
    <property type="protein sequence ID" value="CAE2250425.1"/>
    <property type="molecule type" value="Transcribed_RNA"/>
</dbReference>
<dbReference type="AlphaFoldDB" id="A0A7S4J3X1"/>
<evidence type="ECO:0000313" key="2">
    <source>
        <dbReference type="EMBL" id="CAE2250425.1"/>
    </source>
</evidence>
<protein>
    <recommendedName>
        <fullName evidence="3">Secreted protein</fullName>
    </recommendedName>
</protein>
<keyword evidence="1" id="KW-0732">Signal</keyword>
<organism evidence="2">
    <name type="scientific">Prymnesium polylepis</name>
    <dbReference type="NCBI Taxonomy" id="72548"/>
    <lineage>
        <taxon>Eukaryota</taxon>
        <taxon>Haptista</taxon>
        <taxon>Haptophyta</taxon>
        <taxon>Prymnesiophyceae</taxon>
        <taxon>Prymnesiales</taxon>
        <taxon>Prymnesiaceae</taxon>
        <taxon>Prymnesium</taxon>
    </lineage>
</organism>